<dbReference type="InterPro" id="IPR001810">
    <property type="entry name" value="F-box_dom"/>
</dbReference>
<feature type="compositionally biased region" description="Polar residues" evidence="2">
    <location>
        <begin position="156"/>
        <end position="165"/>
    </location>
</feature>
<dbReference type="InterPro" id="IPR052283">
    <property type="entry name" value="GenomicStab_NeuMorph_Reg"/>
</dbReference>
<proteinExistence type="predicted"/>
<name>A0A8C4R953_EPTBU</name>
<dbReference type="SUPFAM" id="SSF81383">
    <property type="entry name" value="F-box domain"/>
    <property type="match status" value="1"/>
</dbReference>
<dbReference type="CDD" id="cd22109">
    <property type="entry name" value="F-box_FBXO41"/>
    <property type="match status" value="1"/>
</dbReference>
<reference evidence="4" key="2">
    <citation type="submission" date="2025-09" db="UniProtKB">
        <authorList>
            <consortium name="Ensembl"/>
        </authorList>
    </citation>
    <scope>IDENTIFICATION</scope>
</reference>
<organism evidence="4 5">
    <name type="scientific">Eptatretus burgeri</name>
    <name type="common">Inshore hagfish</name>
    <dbReference type="NCBI Taxonomy" id="7764"/>
    <lineage>
        <taxon>Eukaryota</taxon>
        <taxon>Metazoa</taxon>
        <taxon>Chordata</taxon>
        <taxon>Craniata</taxon>
        <taxon>Vertebrata</taxon>
        <taxon>Cyclostomata</taxon>
        <taxon>Myxini</taxon>
        <taxon>Myxiniformes</taxon>
        <taxon>Myxinidae</taxon>
        <taxon>Eptatretinae</taxon>
        <taxon>Eptatretus</taxon>
    </lineage>
</organism>
<dbReference type="OMA" id="HHAGSAM"/>
<dbReference type="Gene3D" id="3.80.10.10">
    <property type="entry name" value="Ribonuclease Inhibitor"/>
    <property type="match status" value="1"/>
</dbReference>
<keyword evidence="1" id="KW-0175">Coiled coil</keyword>
<dbReference type="Pfam" id="PF12937">
    <property type="entry name" value="F-box-like"/>
    <property type="match status" value="1"/>
</dbReference>
<evidence type="ECO:0000256" key="2">
    <source>
        <dbReference type="SAM" id="MobiDB-lite"/>
    </source>
</evidence>
<dbReference type="SMART" id="SM00256">
    <property type="entry name" value="FBOX"/>
    <property type="match status" value="1"/>
</dbReference>
<dbReference type="PANTHER" id="PTHR15739:SF5">
    <property type="entry name" value="LD23158P"/>
    <property type="match status" value="1"/>
</dbReference>
<accession>A0A8C4R953</accession>
<sequence length="560" mass="61612">MRAGLVLWEDETMSNGEELPEPQEGPTLGNPRIEVELEATRARVHHLEAERLELSRQTELLSTELARAEHLLRQKEQEAVSLTSFLHSTAEREARAKAELQDFIEGLIERAERAEQALGRFPPGPQQASALTLPSPAREVAPAARLRREWQRQHRGQSSGESSGFLSAAEAGGSRGPHKPGTGWRINQGLVGNGDASGDGHYSLHGLESGGLDWGEHPDYLPGSPSVETESEDASTEFTRSALACVFSFLDTRSLLKAAEVCKAWRRVARDPTLWTRVVLENARVASKFLHTLSQWCVLTRILILHNLRPRARQKAESREEYARCTRTCLEEGLESVLKAAGPHLRVLRVSDCPGALTARVLWLAGCHCRRLQAFTYRSTAEPVSPEAIWSLGAGSSELISLQVTPTYPCQQDGTSMKSTLRMIGRCFPNLQGLGVGGPGCDAEGLAAIALSCPELRALELDHVKEVGNEVAEMICSWGLRRLEVLAFVFTPVTPHALQHFSACCPLLKSILVHVGISDYFEDAESSLSQRLYEQLISKLQSLKALSEFSDILHIKADYG</sequence>
<keyword evidence="5" id="KW-1185">Reference proteome</keyword>
<evidence type="ECO:0000259" key="3">
    <source>
        <dbReference type="PROSITE" id="PS50181"/>
    </source>
</evidence>
<evidence type="ECO:0000313" key="5">
    <source>
        <dbReference type="Proteomes" id="UP000694388"/>
    </source>
</evidence>
<dbReference type="Ensembl" id="ENSEBUT00000027313.1">
    <property type="protein sequence ID" value="ENSEBUP00000026737.1"/>
    <property type="gene ID" value="ENSEBUG00000016464.1"/>
</dbReference>
<evidence type="ECO:0000313" key="4">
    <source>
        <dbReference type="Ensembl" id="ENSEBUP00000026737.1"/>
    </source>
</evidence>
<dbReference type="PANTHER" id="PTHR15739">
    <property type="entry name" value="ZINC FINGER PROTEIN"/>
    <property type="match status" value="1"/>
</dbReference>
<feature type="region of interest" description="Disordered" evidence="2">
    <location>
        <begin position="121"/>
        <end position="192"/>
    </location>
</feature>
<dbReference type="GeneTree" id="ENSGT00530000063713"/>
<dbReference type="SUPFAM" id="SSF52047">
    <property type="entry name" value="RNI-like"/>
    <property type="match status" value="1"/>
</dbReference>
<feature type="domain" description="F-box" evidence="3">
    <location>
        <begin position="232"/>
        <end position="278"/>
    </location>
</feature>
<dbReference type="InterPro" id="IPR036047">
    <property type="entry name" value="F-box-like_dom_sf"/>
</dbReference>
<feature type="coiled-coil region" evidence="1">
    <location>
        <begin position="37"/>
        <end position="117"/>
    </location>
</feature>
<feature type="region of interest" description="Disordered" evidence="2">
    <location>
        <begin position="1"/>
        <end position="30"/>
    </location>
</feature>
<dbReference type="PROSITE" id="PS50181">
    <property type="entry name" value="FBOX"/>
    <property type="match status" value="1"/>
</dbReference>
<dbReference type="Proteomes" id="UP000694388">
    <property type="component" value="Unplaced"/>
</dbReference>
<dbReference type="InterPro" id="IPR032675">
    <property type="entry name" value="LRR_dom_sf"/>
</dbReference>
<protein>
    <submittedName>
        <fullName evidence="4">Si:ch73-290k24.5</fullName>
    </submittedName>
</protein>
<reference evidence="4" key="1">
    <citation type="submission" date="2025-08" db="UniProtKB">
        <authorList>
            <consortium name="Ensembl"/>
        </authorList>
    </citation>
    <scope>IDENTIFICATION</scope>
</reference>
<dbReference type="AlphaFoldDB" id="A0A8C4R953"/>
<evidence type="ECO:0000256" key="1">
    <source>
        <dbReference type="SAM" id="Coils"/>
    </source>
</evidence>